<name>A0A835NG80_9PASS</name>
<evidence type="ECO:0000313" key="3">
    <source>
        <dbReference type="Proteomes" id="UP000618051"/>
    </source>
</evidence>
<gene>
    <name evidence="2" type="ORF">IHE44_0000927</name>
    <name evidence="1" type="ORF">IHE44_007059</name>
</gene>
<protein>
    <submittedName>
        <fullName evidence="1">Uncharacterized protein</fullName>
    </submittedName>
</protein>
<dbReference type="EMBL" id="JADDUC010000252">
    <property type="protein sequence ID" value="KAG0114882.1"/>
    <property type="molecule type" value="Genomic_DNA"/>
</dbReference>
<accession>A0A835NG80</accession>
<dbReference type="Proteomes" id="UP000618051">
    <property type="component" value="Unassembled WGS sequence"/>
</dbReference>
<evidence type="ECO:0000313" key="2">
    <source>
        <dbReference type="EMBL" id="KAI1243332.1"/>
    </source>
</evidence>
<reference evidence="2" key="3">
    <citation type="submission" date="2022-01" db="EMBL/GenBank/DDBJ databases">
        <authorList>
            <person name="Rubenstein D.R."/>
        </authorList>
    </citation>
    <scope>NUCLEOTIDE SEQUENCE</scope>
    <source>
        <strain evidence="2">SS15</strain>
        <tissue evidence="2">Liver</tissue>
    </source>
</reference>
<reference evidence="2 3" key="2">
    <citation type="journal article" date="2021" name="J. Hered.">
        <title>Feather Gene Expression Elucidates the Developmental Basis of Plumage Iridescence in African Starlings.</title>
        <authorList>
            <person name="Rubenstein D.R."/>
            <person name="Corvelo A."/>
            <person name="MacManes M.D."/>
            <person name="Maia R."/>
            <person name="Narzisi G."/>
            <person name="Rousaki A."/>
            <person name="Vandenabeele P."/>
            <person name="Shawkey M.D."/>
            <person name="Solomon J."/>
        </authorList>
    </citation>
    <scope>NUCLEOTIDE SEQUENCE [LARGE SCALE GENOMIC DNA]</scope>
    <source>
        <strain evidence="2">SS15</strain>
    </source>
</reference>
<proteinExistence type="predicted"/>
<reference evidence="1" key="1">
    <citation type="submission" date="2020-10" db="EMBL/GenBank/DDBJ databases">
        <title>Feather gene expression reveals the developmental basis of iridescence in African starlings.</title>
        <authorList>
            <person name="Rubenstein D.R."/>
        </authorList>
    </citation>
    <scope>NUCLEOTIDE SEQUENCE</scope>
    <source>
        <strain evidence="1">SS15</strain>
        <tissue evidence="1">Liver</tissue>
    </source>
</reference>
<dbReference type="OrthoDB" id="10651713at2759"/>
<comment type="caution">
    <text evidence="1">The sequence shown here is derived from an EMBL/GenBank/DDBJ whole genome shotgun (WGS) entry which is preliminary data.</text>
</comment>
<keyword evidence="3" id="KW-1185">Reference proteome</keyword>
<dbReference type="AlphaFoldDB" id="A0A835NG80"/>
<evidence type="ECO:0000313" key="1">
    <source>
        <dbReference type="EMBL" id="KAG0114882.1"/>
    </source>
</evidence>
<dbReference type="EMBL" id="JADDUC020000001">
    <property type="protein sequence ID" value="KAI1243332.1"/>
    <property type="molecule type" value="Genomic_DNA"/>
</dbReference>
<organism evidence="1">
    <name type="scientific">Lamprotornis superbus</name>
    <dbReference type="NCBI Taxonomy" id="245042"/>
    <lineage>
        <taxon>Eukaryota</taxon>
        <taxon>Metazoa</taxon>
        <taxon>Chordata</taxon>
        <taxon>Craniata</taxon>
        <taxon>Vertebrata</taxon>
        <taxon>Euteleostomi</taxon>
        <taxon>Archelosauria</taxon>
        <taxon>Archosauria</taxon>
        <taxon>Dinosauria</taxon>
        <taxon>Saurischia</taxon>
        <taxon>Theropoda</taxon>
        <taxon>Coelurosauria</taxon>
        <taxon>Aves</taxon>
        <taxon>Neognathae</taxon>
        <taxon>Neoaves</taxon>
        <taxon>Telluraves</taxon>
        <taxon>Australaves</taxon>
        <taxon>Passeriformes</taxon>
        <taxon>Sturnidae</taxon>
        <taxon>Lamprotornis</taxon>
    </lineage>
</organism>
<sequence length="259" mass="30069">MTLNPPTYRGRYQQSQLLCPLSNDFVRATLTTTRMKIHRDNEIIQRQVSVQTGNSIKFHLYTESMRNAANITGWDIFHSENMHAQAGWRTVENRQLWRDDHNDDALLPYPFLPHLLEQELLGKHIAGSCLQEHSLARRGHWRRSSRLHQQQEGYKIFKPDYFTDSLHQKSPPTFSLEYFGDKGKVGFWISQEKLHLSETSLLKKILESSKEFNGKNNAFKDPSSGGWKVQGLLFGNFFFPNDPQVEEVVNTLAMYICTP</sequence>